<reference evidence="1" key="1">
    <citation type="submission" date="2023-07" db="EMBL/GenBank/DDBJ databases">
        <title>draft genome sequence of fig (Ficus carica).</title>
        <authorList>
            <person name="Takahashi T."/>
            <person name="Nishimura K."/>
        </authorList>
    </citation>
    <scope>NUCLEOTIDE SEQUENCE</scope>
</reference>
<evidence type="ECO:0000313" key="2">
    <source>
        <dbReference type="Proteomes" id="UP001187192"/>
    </source>
</evidence>
<dbReference type="Proteomes" id="UP001187192">
    <property type="component" value="Unassembled WGS sequence"/>
</dbReference>
<keyword evidence="2" id="KW-1185">Reference proteome</keyword>
<evidence type="ECO:0000313" key="1">
    <source>
        <dbReference type="EMBL" id="GMN38764.1"/>
    </source>
</evidence>
<sequence>MIASSSPRAAYVAIQFMLLGDVHVGGHVDVNANAMLDNGADNAGPNTGTQQDALRRGAMNQLREVLADDMWDIYQRFSWYKFT</sequence>
<name>A0AA87ZS91_FICCA</name>
<organism evidence="1 2">
    <name type="scientific">Ficus carica</name>
    <name type="common">Common fig</name>
    <dbReference type="NCBI Taxonomy" id="3494"/>
    <lineage>
        <taxon>Eukaryota</taxon>
        <taxon>Viridiplantae</taxon>
        <taxon>Streptophyta</taxon>
        <taxon>Embryophyta</taxon>
        <taxon>Tracheophyta</taxon>
        <taxon>Spermatophyta</taxon>
        <taxon>Magnoliopsida</taxon>
        <taxon>eudicotyledons</taxon>
        <taxon>Gunneridae</taxon>
        <taxon>Pentapetalae</taxon>
        <taxon>rosids</taxon>
        <taxon>fabids</taxon>
        <taxon>Rosales</taxon>
        <taxon>Moraceae</taxon>
        <taxon>Ficeae</taxon>
        <taxon>Ficus</taxon>
    </lineage>
</organism>
<proteinExistence type="predicted"/>
<gene>
    <name evidence="1" type="ORF">TIFTF001_008001</name>
</gene>
<dbReference type="EMBL" id="BTGU01000008">
    <property type="protein sequence ID" value="GMN38764.1"/>
    <property type="molecule type" value="Genomic_DNA"/>
</dbReference>
<accession>A0AA87ZS91</accession>
<protein>
    <submittedName>
        <fullName evidence="1">Uncharacterized protein</fullName>
    </submittedName>
</protein>
<dbReference type="AlphaFoldDB" id="A0AA87ZS91"/>
<comment type="caution">
    <text evidence="1">The sequence shown here is derived from an EMBL/GenBank/DDBJ whole genome shotgun (WGS) entry which is preliminary data.</text>
</comment>